<sequence length="174" mass="19363">MKYLIPSLMILLLAGCANRDMSDLRSYVEEVKSRPPTPIEPIPQIKQSETYLYVGGDRRNPFVPTEDDSEVMVTDAGTGPRPDPNRRKEELESYPLDSLKMVGTLDQNKSVWALVQSPDGTIHRVKTGNYLGQNDGRIISIEEEKVNVVELIPNGSGGYLERQASLTLGERDSS</sequence>
<dbReference type="Gene3D" id="2.30.30.830">
    <property type="match status" value="1"/>
</dbReference>
<organism evidence="2 3">
    <name type="scientific">Thiolapillus brandeum</name>
    <dbReference type="NCBI Taxonomy" id="1076588"/>
    <lineage>
        <taxon>Bacteria</taxon>
        <taxon>Pseudomonadati</taxon>
        <taxon>Pseudomonadota</taxon>
        <taxon>Gammaproteobacteria</taxon>
        <taxon>Chromatiales</taxon>
        <taxon>Sedimenticolaceae</taxon>
        <taxon>Thiolapillus</taxon>
    </lineage>
</organism>
<feature type="region of interest" description="Disordered" evidence="1">
    <location>
        <begin position="65"/>
        <end position="91"/>
    </location>
</feature>
<evidence type="ECO:0000256" key="1">
    <source>
        <dbReference type="SAM" id="MobiDB-lite"/>
    </source>
</evidence>
<dbReference type="Pfam" id="PF04351">
    <property type="entry name" value="PilP"/>
    <property type="match status" value="1"/>
</dbReference>
<dbReference type="PIRSF" id="PIRSF016481">
    <property type="entry name" value="Pilus_assembly_PilP"/>
    <property type="match status" value="1"/>
</dbReference>
<dbReference type="PROSITE" id="PS51257">
    <property type="entry name" value="PROKAR_LIPOPROTEIN"/>
    <property type="match status" value="1"/>
</dbReference>
<protein>
    <submittedName>
        <fullName evidence="2">Type IV pilus assembly protein PilP</fullName>
    </submittedName>
</protein>
<dbReference type="AlphaFoldDB" id="A0A7U6GGC3"/>
<evidence type="ECO:0000313" key="3">
    <source>
        <dbReference type="Proteomes" id="UP000031631"/>
    </source>
</evidence>
<keyword evidence="3" id="KW-1185">Reference proteome</keyword>
<dbReference type="KEGG" id="tbn:TBH_C0165"/>
<proteinExistence type="predicted"/>
<dbReference type="InterPro" id="IPR007446">
    <property type="entry name" value="PilP"/>
</dbReference>
<dbReference type="RefSeq" id="WP_041064405.1">
    <property type="nucleotide sequence ID" value="NZ_AP012273.1"/>
</dbReference>
<name>A0A7U6GGC3_9GAMM</name>
<evidence type="ECO:0000313" key="2">
    <source>
        <dbReference type="EMBL" id="BAO43113.1"/>
    </source>
</evidence>
<dbReference type="EMBL" id="AP012273">
    <property type="protein sequence ID" value="BAO43113.1"/>
    <property type="molecule type" value="Genomic_DNA"/>
</dbReference>
<accession>A0A7U6GGC3</accession>
<reference evidence="2 3" key="1">
    <citation type="journal article" date="2014" name="PLoS ONE">
        <title>Physiological and genomic features of a novel sulfur-oxidizing gammaproteobacterium belonging to a previously uncultivated symbiotic lineage isolated from a hydrothermal vent.</title>
        <authorList>
            <person name="Nunoura T."/>
            <person name="Takaki Y."/>
            <person name="Kazama H."/>
            <person name="Kakuta J."/>
            <person name="Shimamura S."/>
            <person name="Makita H."/>
            <person name="Hirai M."/>
            <person name="Miyazaki M."/>
            <person name="Takai K."/>
        </authorList>
    </citation>
    <scope>NUCLEOTIDE SEQUENCE [LARGE SCALE GENOMIC DNA]</scope>
    <source>
        <strain evidence="2 3">Hiromi1</strain>
    </source>
</reference>
<dbReference type="Proteomes" id="UP000031631">
    <property type="component" value="Chromosome"/>
</dbReference>
<gene>
    <name evidence="2" type="ORF">TBH_C0165</name>
</gene>
<dbReference type="OrthoDB" id="5296580at2"/>